<dbReference type="VEuPathDB" id="FungiDB:ASPTUDRAFT_313685"/>
<evidence type="ECO:0000313" key="2">
    <source>
        <dbReference type="Proteomes" id="UP000184304"/>
    </source>
</evidence>
<dbReference type="EMBL" id="KV878176">
    <property type="protein sequence ID" value="OJI91577.1"/>
    <property type="molecule type" value="Genomic_DNA"/>
</dbReference>
<name>A0A1L9NQP3_ASPTC</name>
<protein>
    <submittedName>
        <fullName evidence="1">Uncharacterized protein</fullName>
    </submittedName>
</protein>
<keyword evidence="2" id="KW-1185">Reference proteome</keyword>
<proteinExistence type="predicted"/>
<reference evidence="2" key="1">
    <citation type="journal article" date="2017" name="Genome Biol.">
        <title>Comparative genomics reveals high biological diversity and specific adaptations in the industrially and medically important fungal genus Aspergillus.</title>
        <authorList>
            <person name="de Vries R.P."/>
            <person name="Riley R."/>
            <person name="Wiebenga A."/>
            <person name="Aguilar-Osorio G."/>
            <person name="Amillis S."/>
            <person name="Uchima C.A."/>
            <person name="Anderluh G."/>
            <person name="Asadollahi M."/>
            <person name="Askin M."/>
            <person name="Barry K."/>
            <person name="Battaglia E."/>
            <person name="Bayram O."/>
            <person name="Benocci T."/>
            <person name="Braus-Stromeyer S.A."/>
            <person name="Caldana C."/>
            <person name="Canovas D."/>
            <person name="Cerqueira G.C."/>
            <person name="Chen F."/>
            <person name="Chen W."/>
            <person name="Choi C."/>
            <person name="Clum A."/>
            <person name="Dos Santos R.A."/>
            <person name="Damasio A.R."/>
            <person name="Diallinas G."/>
            <person name="Emri T."/>
            <person name="Fekete E."/>
            <person name="Flipphi M."/>
            <person name="Freyberg S."/>
            <person name="Gallo A."/>
            <person name="Gournas C."/>
            <person name="Habgood R."/>
            <person name="Hainaut M."/>
            <person name="Harispe M.L."/>
            <person name="Henrissat B."/>
            <person name="Hilden K.S."/>
            <person name="Hope R."/>
            <person name="Hossain A."/>
            <person name="Karabika E."/>
            <person name="Karaffa L."/>
            <person name="Karanyi Z."/>
            <person name="Krasevec N."/>
            <person name="Kuo A."/>
            <person name="Kusch H."/>
            <person name="LaButti K."/>
            <person name="Lagendijk E.L."/>
            <person name="Lapidus A."/>
            <person name="Levasseur A."/>
            <person name="Lindquist E."/>
            <person name="Lipzen A."/>
            <person name="Logrieco A.F."/>
            <person name="MacCabe A."/>
            <person name="Maekelae M.R."/>
            <person name="Malavazi I."/>
            <person name="Melin P."/>
            <person name="Meyer V."/>
            <person name="Mielnichuk N."/>
            <person name="Miskei M."/>
            <person name="Molnar A.P."/>
            <person name="Mule G."/>
            <person name="Ngan C.Y."/>
            <person name="Orejas M."/>
            <person name="Orosz E."/>
            <person name="Ouedraogo J.P."/>
            <person name="Overkamp K.M."/>
            <person name="Park H.-S."/>
            <person name="Perrone G."/>
            <person name="Piumi F."/>
            <person name="Punt P.J."/>
            <person name="Ram A.F."/>
            <person name="Ramon A."/>
            <person name="Rauscher S."/>
            <person name="Record E."/>
            <person name="Riano-Pachon D.M."/>
            <person name="Robert V."/>
            <person name="Roehrig J."/>
            <person name="Ruller R."/>
            <person name="Salamov A."/>
            <person name="Salih N.S."/>
            <person name="Samson R.A."/>
            <person name="Sandor E."/>
            <person name="Sanguinetti M."/>
            <person name="Schuetze T."/>
            <person name="Sepcic K."/>
            <person name="Shelest E."/>
            <person name="Sherlock G."/>
            <person name="Sophianopoulou V."/>
            <person name="Squina F.M."/>
            <person name="Sun H."/>
            <person name="Susca A."/>
            <person name="Todd R.B."/>
            <person name="Tsang A."/>
            <person name="Unkles S.E."/>
            <person name="van de Wiele N."/>
            <person name="van Rossen-Uffink D."/>
            <person name="Oliveira J.V."/>
            <person name="Vesth T.C."/>
            <person name="Visser J."/>
            <person name="Yu J.-H."/>
            <person name="Zhou M."/>
            <person name="Andersen M.R."/>
            <person name="Archer D.B."/>
            <person name="Baker S.E."/>
            <person name="Benoit I."/>
            <person name="Brakhage A.A."/>
            <person name="Braus G.H."/>
            <person name="Fischer R."/>
            <person name="Frisvad J.C."/>
            <person name="Goldman G.H."/>
            <person name="Houbraken J."/>
            <person name="Oakley B."/>
            <person name="Pocsi I."/>
            <person name="Scazzocchio C."/>
            <person name="Seiboth B."/>
            <person name="vanKuyk P.A."/>
            <person name="Wortman J."/>
            <person name="Dyer P.S."/>
            <person name="Grigoriev I.V."/>
        </authorList>
    </citation>
    <scope>NUCLEOTIDE SEQUENCE [LARGE SCALE GENOMIC DNA]</scope>
    <source>
        <strain evidence="2">CBS 134.48</strain>
    </source>
</reference>
<organism evidence="1 2">
    <name type="scientific">Aspergillus tubingensis (strain CBS 134.48)</name>
    <dbReference type="NCBI Taxonomy" id="767770"/>
    <lineage>
        <taxon>Eukaryota</taxon>
        <taxon>Fungi</taxon>
        <taxon>Dikarya</taxon>
        <taxon>Ascomycota</taxon>
        <taxon>Pezizomycotina</taxon>
        <taxon>Eurotiomycetes</taxon>
        <taxon>Eurotiomycetidae</taxon>
        <taxon>Eurotiales</taxon>
        <taxon>Aspergillaceae</taxon>
        <taxon>Aspergillus</taxon>
        <taxon>Aspergillus subgen. Circumdati</taxon>
    </lineage>
</organism>
<sequence length="55" mass="6286">MQSYSVLCIPASVPRYGGRYRYPMKVARDRLSFGLSSSFPSSDVPDLVDHCRFNR</sequence>
<gene>
    <name evidence="1" type="ORF">ASPTUDRAFT_313685</name>
</gene>
<dbReference type="Proteomes" id="UP000184304">
    <property type="component" value="Unassembled WGS sequence"/>
</dbReference>
<accession>A0A1L9NQP3</accession>
<evidence type="ECO:0000313" key="1">
    <source>
        <dbReference type="EMBL" id="OJI91577.1"/>
    </source>
</evidence>
<dbReference type="AlphaFoldDB" id="A0A1L9NQP3"/>